<dbReference type="AlphaFoldDB" id="F8MNR7"/>
<evidence type="ECO:0000256" key="1">
    <source>
        <dbReference type="SAM" id="Phobius"/>
    </source>
</evidence>
<keyword evidence="1" id="KW-0472">Membrane</keyword>
<proteinExistence type="predicted"/>
<accession>F8MNR7</accession>
<feature type="transmembrane region" description="Helical" evidence="1">
    <location>
        <begin position="138"/>
        <end position="160"/>
    </location>
</feature>
<dbReference type="HOGENOM" id="CLU_1326721_0_0_1"/>
<organism evidence="2 3">
    <name type="scientific">Neurospora tetrasperma (strain FGSC 2508 / ATCC MYA-4615 / P0657)</name>
    <dbReference type="NCBI Taxonomy" id="510951"/>
    <lineage>
        <taxon>Eukaryota</taxon>
        <taxon>Fungi</taxon>
        <taxon>Dikarya</taxon>
        <taxon>Ascomycota</taxon>
        <taxon>Pezizomycotina</taxon>
        <taxon>Sordariomycetes</taxon>
        <taxon>Sordariomycetidae</taxon>
        <taxon>Sordariales</taxon>
        <taxon>Sordariaceae</taxon>
        <taxon>Neurospora</taxon>
    </lineage>
</organism>
<evidence type="ECO:0000313" key="3">
    <source>
        <dbReference type="Proteomes" id="UP000008065"/>
    </source>
</evidence>
<keyword evidence="3" id="KW-1185">Reference proteome</keyword>
<gene>
    <name evidence="2" type="ORF">NEUTE1DRAFT_110752</name>
</gene>
<sequence length="207" mass="24346">MVTLPSLRLPVAWLARVIRLVRNSSRAKAEWAERWAPKEDIPKEDIPIPQGEAREPTPGEKERWLEATRWHKTCYIDYYPEGNPRPIVFCSVAFLNKDNNIKKNKSTELYCYNKSEAEKKLNLFTNNKRRYGRYFRGGGYNSYEVFGFAGLFILFGYYYYYYSLFPTIYSYACNGPLHSEGVDSEVYRYEVILVRPFEGYKLTPSTN</sequence>
<name>F8MNR7_NEUT8</name>
<dbReference type="VEuPathDB" id="FungiDB:NEUTE1DRAFT_110752"/>
<reference evidence="3" key="1">
    <citation type="journal article" date="2011" name="Genetics">
        <title>Massive changes in genome architecture accompany the transition to self-fertility in the filamentous fungus Neurospora tetrasperma.</title>
        <authorList>
            <person name="Ellison C.E."/>
            <person name="Stajich J.E."/>
            <person name="Jacobson D.J."/>
            <person name="Natvig D.O."/>
            <person name="Lapidus A."/>
            <person name="Foster B."/>
            <person name="Aerts A."/>
            <person name="Riley R."/>
            <person name="Lindquist E.A."/>
            <person name="Grigoriev I.V."/>
            <person name="Taylor J.W."/>
        </authorList>
    </citation>
    <scope>NUCLEOTIDE SEQUENCE [LARGE SCALE GENOMIC DNA]</scope>
    <source>
        <strain evidence="3">FGSC 2508 / P0657</strain>
    </source>
</reference>
<dbReference type="Proteomes" id="UP000008065">
    <property type="component" value="Unassembled WGS sequence"/>
</dbReference>
<keyword evidence="1" id="KW-0812">Transmembrane</keyword>
<dbReference type="GeneID" id="20822539"/>
<dbReference type="EMBL" id="GL891305">
    <property type="protein sequence ID" value="EGO56189.1"/>
    <property type="molecule type" value="Genomic_DNA"/>
</dbReference>
<keyword evidence="1" id="KW-1133">Transmembrane helix</keyword>
<dbReference type="KEGG" id="nte:NEUTE1DRAFT110752"/>
<dbReference type="RefSeq" id="XP_009851818.1">
    <property type="nucleotide sequence ID" value="XM_009853516.1"/>
</dbReference>
<evidence type="ECO:0000313" key="2">
    <source>
        <dbReference type="EMBL" id="EGO56189.1"/>
    </source>
</evidence>
<protein>
    <submittedName>
        <fullName evidence="2">Uncharacterized protein</fullName>
    </submittedName>
</protein>